<reference evidence="3 4" key="1">
    <citation type="submission" date="2022-12" db="EMBL/GenBank/DDBJ databases">
        <title>Chromosome-level genome of Tegillarca granosa.</title>
        <authorList>
            <person name="Kim J."/>
        </authorList>
    </citation>
    <scope>NUCLEOTIDE SEQUENCE [LARGE SCALE GENOMIC DNA]</scope>
    <source>
        <strain evidence="3">Teg-2019</strain>
        <tissue evidence="3">Adductor muscle</tissue>
    </source>
</reference>
<keyword evidence="2" id="KW-0732">Signal</keyword>
<organism evidence="3 4">
    <name type="scientific">Tegillarca granosa</name>
    <name type="common">Malaysian cockle</name>
    <name type="synonym">Anadara granosa</name>
    <dbReference type="NCBI Taxonomy" id="220873"/>
    <lineage>
        <taxon>Eukaryota</taxon>
        <taxon>Metazoa</taxon>
        <taxon>Spiralia</taxon>
        <taxon>Lophotrochozoa</taxon>
        <taxon>Mollusca</taxon>
        <taxon>Bivalvia</taxon>
        <taxon>Autobranchia</taxon>
        <taxon>Pteriomorphia</taxon>
        <taxon>Arcoida</taxon>
        <taxon>Arcoidea</taxon>
        <taxon>Arcidae</taxon>
        <taxon>Tegillarca</taxon>
    </lineage>
</organism>
<gene>
    <name evidence="3" type="ORF">KUTeg_019480</name>
</gene>
<dbReference type="Proteomes" id="UP001217089">
    <property type="component" value="Unassembled WGS sequence"/>
</dbReference>
<proteinExistence type="predicted"/>
<protein>
    <submittedName>
        <fullName evidence="3">Uncharacterized protein</fullName>
    </submittedName>
</protein>
<evidence type="ECO:0000313" key="3">
    <source>
        <dbReference type="EMBL" id="KAJ8303084.1"/>
    </source>
</evidence>
<feature type="chain" id="PRO_5046813462" evidence="2">
    <location>
        <begin position="18"/>
        <end position="185"/>
    </location>
</feature>
<dbReference type="EMBL" id="JARBDR010000917">
    <property type="protein sequence ID" value="KAJ8303084.1"/>
    <property type="molecule type" value="Genomic_DNA"/>
</dbReference>
<sequence length="185" mass="21348">MALGGFLVLALVALTLIVQLELDKQHVPECHMSIILKKKHSLKGKTLLLVIRQLKNVDPSSMREYARVNASKSIEDMDFNDVIKHIKESVDDNTTPEEILEFARKEANLQNYKFLLHILILQSNEFGQPKGQDLVTPHTQRTADETNVQTKRKRNDEADKDENSGNLEKNWKIIERMQLHRPSRK</sequence>
<keyword evidence="4" id="KW-1185">Reference proteome</keyword>
<evidence type="ECO:0000256" key="1">
    <source>
        <dbReference type="SAM" id="MobiDB-lite"/>
    </source>
</evidence>
<feature type="compositionally biased region" description="Polar residues" evidence="1">
    <location>
        <begin position="137"/>
        <end position="149"/>
    </location>
</feature>
<feature type="signal peptide" evidence="2">
    <location>
        <begin position="1"/>
        <end position="17"/>
    </location>
</feature>
<accession>A0ABQ9ECN9</accession>
<name>A0ABQ9ECN9_TEGGR</name>
<evidence type="ECO:0000256" key="2">
    <source>
        <dbReference type="SAM" id="SignalP"/>
    </source>
</evidence>
<comment type="caution">
    <text evidence="3">The sequence shown here is derived from an EMBL/GenBank/DDBJ whole genome shotgun (WGS) entry which is preliminary data.</text>
</comment>
<feature type="region of interest" description="Disordered" evidence="1">
    <location>
        <begin position="130"/>
        <end position="185"/>
    </location>
</feature>
<evidence type="ECO:0000313" key="4">
    <source>
        <dbReference type="Proteomes" id="UP001217089"/>
    </source>
</evidence>
<feature type="compositionally biased region" description="Basic and acidic residues" evidence="1">
    <location>
        <begin position="154"/>
        <end position="178"/>
    </location>
</feature>